<gene>
    <name evidence="2" type="ORF">PGLA2088_LOCUS39167</name>
</gene>
<feature type="non-terminal residue" evidence="2">
    <location>
        <position position="87"/>
    </location>
</feature>
<comment type="caution">
    <text evidence="2">The sequence shown here is derived from an EMBL/GenBank/DDBJ whole genome shotgun (WGS) entry which is preliminary data.</text>
</comment>
<name>A0A813L2Z9_POLGL</name>
<feature type="non-terminal residue" evidence="2">
    <location>
        <position position="1"/>
    </location>
</feature>
<dbReference type="Proteomes" id="UP000626109">
    <property type="component" value="Unassembled WGS sequence"/>
</dbReference>
<organism evidence="2 3">
    <name type="scientific">Polarella glacialis</name>
    <name type="common">Dinoflagellate</name>
    <dbReference type="NCBI Taxonomy" id="89957"/>
    <lineage>
        <taxon>Eukaryota</taxon>
        <taxon>Sar</taxon>
        <taxon>Alveolata</taxon>
        <taxon>Dinophyceae</taxon>
        <taxon>Suessiales</taxon>
        <taxon>Suessiaceae</taxon>
        <taxon>Polarella</taxon>
    </lineage>
</organism>
<dbReference type="AlphaFoldDB" id="A0A813L2Z9"/>
<dbReference type="EMBL" id="CAJNNW010033017">
    <property type="protein sequence ID" value="CAE8716683.1"/>
    <property type="molecule type" value="Genomic_DNA"/>
</dbReference>
<evidence type="ECO:0000313" key="3">
    <source>
        <dbReference type="Proteomes" id="UP000626109"/>
    </source>
</evidence>
<feature type="region of interest" description="Disordered" evidence="1">
    <location>
        <begin position="48"/>
        <end position="70"/>
    </location>
</feature>
<evidence type="ECO:0000313" key="2">
    <source>
        <dbReference type="EMBL" id="CAE8716683.1"/>
    </source>
</evidence>
<sequence length="87" mass="9285">DEILCVDKPCLYTCSYGGKGKVPNLAGAETATQLLNSDKGPSFSELLEKGITDGKGSDPHGVEKSPGNEDVRVEGQIKGKIFREFLT</sequence>
<reference evidence="2" key="1">
    <citation type="submission" date="2021-02" db="EMBL/GenBank/DDBJ databases">
        <authorList>
            <person name="Dougan E. K."/>
            <person name="Rhodes N."/>
            <person name="Thang M."/>
            <person name="Chan C."/>
        </authorList>
    </citation>
    <scope>NUCLEOTIDE SEQUENCE</scope>
</reference>
<proteinExistence type="predicted"/>
<accession>A0A813L2Z9</accession>
<protein>
    <submittedName>
        <fullName evidence="2">Uncharacterized protein</fullName>
    </submittedName>
</protein>
<evidence type="ECO:0000256" key="1">
    <source>
        <dbReference type="SAM" id="MobiDB-lite"/>
    </source>
</evidence>